<dbReference type="EMBL" id="CYZR01000006">
    <property type="protein sequence ID" value="CUO08805.1"/>
    <property type="molecule type" value="Genomic_DNA"/>
</dbReference>
<keyword evidence="4" id="KW-0533">Nickel</keyword>
<evidence type="ECO:0000256" key="7">
    <source>
        <dbReference type="ARBA" id="ARBA00023004"/>
    </source>
</evidence>
<dbReference type="InterPro" id="IPR010047">
    <property type="entry name" value="CODH"/>
</dbReference>
<evidence type="ECO:0000256" key="6">
    <source>
        <dbReference type="ARBA" id="ARBA00023002"/>
    </source>
</evidence>
<keyword evidence="11" id="KW-1185">Reference proteome</keyword>
<dbReference type="Proteomes" id="UP000095488">
    <property type="component" value="Unassembled WGS sequence"/>
</dbReference>
<dbReference type="SUPFAM" id="SSF56821">
    <property type="entry name" value="Prismane protein-like"/>
    <property type="match status" value="1"/>
</dbReference>
<dbReference type="Gene3D" id="1.20.1270.30">
    <property type="match status" value="1"/>
</dbReference>
<keyword evidence="7" id="KW-0408">Iron</keyword>
<evidence type="ECO:0000256" key="2">
    <source>
        <dbReference type="ARBA" id="ARBA00012819"/>
    </source>
</evidence>
<reference evidence="10 11" key="1">
    <citation type="submission" date="2015-09" db="EMBL/GenBank/DDBJ databases">
        <authorList>
            <consortium name="Pathogen Informatics"/>
            <person name="Wu L."/>
            <person name="Ma J."/>
        </authorList>
    </citation>
    <scope>NUCLEOTIDE SEQUENCE [LARGE SCALE GENOMIC DNA]</scope>
    <source>
        <strain evidence="10 11">2789STDY5834858</strain>
    </source>
</reference>
<accession>A0ABP2AV35</accession>
<keyword evidence="6 10" id="KW-0560">Oxidoreductase</keyword>
<protein>
    <recommendedName>
        <fullName evidence="2">anaerobic carbon-monoxide dehydrogenase</fullName>
        <ecNumber evidence="2">1.2.7.4</ecNumber>
    </recommendedName>
</protein>
<dbReference type="PANTHER" id="PTHR30109">
    <property type="entry name" value="HYDROXYLAMINE REDUCTASE"/>
    <property type="match status" value="1"/>
</dbReference>
<dbReference type="InterPro" id="IPR011254">
    <property type="entry name" value="Prismane-like_sf"/>
</dbReference>
<dbReference type="Pfam" id="PF03063">
    <property type="entry name" value="Prismane"/>
    <property type="match status" value="1"/>
</dbReference>
<comment type="caution">
    <text evidence="10">The sequence shown here is derived from an EMBL/GenBank/DDBJ whole genome shotgun (WGS) entry which is preliminary data.</text>
</comment>
<comment type="catalytic activity">
    <reaction evidence="9">
        <text>CO + 2 oxidized [2Fe-2S]-[ferredoxin] + H2O = 2 reduced [2Fe-2S]-[ferredoxin] + CO2 + 2 H(+)</text>
        <dbReference type="Rhea" id="RHEA:21040"/>
        <dbReference type="Rhea" id="RHEA-COMP:10000"/>
        <dbReference type="Rhea" id="RHEA-COMP:10001"/>
        <dbReference type="ChEBI" id="CHEBI:15377"/>
        <dbReference type="ChEBI" id="CHEBI:15378"/>
        <dbReference type="ChEBI" id="CHEBI:16526"/>
        <dbReference type="ChEBI" id="CHEBI:17245"/>
        <dbReference type="ChEBI" id="CHEBI:33737"/>
        <dbReference type="ChEBI" id="CHEBI:33738"/>
        <dbReference type="EC" id="1.2.7.4"/>
    </reaction>
</comment>
<evidence type="ECO:0000313" key="10">
    <source>
        <dbReference type="EMBL" id="CUO08805.1"/>
    </source>
</evidence>
<evidence type="ECO:0000256" key="9">
    <source>
        <dbReference type="ARBA" id="ARBA00048733"/>
    </source>
</evidence>
<dbReference type="GO" id="GO:0016491">
    <property type="term" value="F:oxidoreductase activity"/>
    <property type="evidence" value="ECO:0007669"/>
    <property type="project" value="UniProtKB-KW"/>
</dbReference>
<dbReference type="InterPro" id="IPR004137">
    <property type="entry name" value="HCP/CODH"/>
</dbReference>
<dbReference type="RefSeq" id="WP_235804587.1">
    <property type="nucleotide sequence ID" value="NZ_CABIXL010000006.1"/>
</dbReference>
<evidence type="ECO:0000256" key="4">
    <source>
        <dbReference type="ARBA" id="ARBA00022596"/>
    </source>
</evidence>
<organism evidence="10 11">
    <name type="scientific">Sarcina ventriculi</name>
    <name type="common">Clostridium ventriculi</name>
    <dbReference type="NCBI Taxonomy" id="1267"/>
    <lineage>
        <taxon>Bacteria</taxon>
        <taxon>Bacillati</taxon>
        <taxon>Bacillota</taxon>
        <taxon>Clostridia</taxon>
        <taxon>Eubacteriales</taxon>
        <taxon>Clostridiaceae</taxon>
        <taxon>Sarcina</taxon>
    </lineage>
</organism>
<dbReference type="PANTHER" id="PTHR30109:SF4">
    <property type="entry name" value="CARBON MONOXIDE DEHYDROGENASE"/>
    <property type="match status" value="1"/>
</dbReference>
<evidence type="ECO:0000256" key="8">
    <source>
        <dbReference type="ARBA" id="ARBA00023014"/>
    </source>
</evidence>
<comment type="cofactor">
    <cofactor evidence="1">
        <name>[4Fe-4S] cluster</name>
        <dbReference type="ChEBI" id="CHEBI:49883"/>
    </cofactor>
</comment>
<dbReference type="InterPro" id="IPR016099">
    <property type="entry name" value="Prismane-like_a/b-sand"/>
</dbReference>
<sequence>MDTREVMNKLHNQEAKELKTTSTHAHEHGADDYDYMKAVAEYKKTFASKKDVIEKAADPAVREMLLHMEKLGIDTPFDRFDQQKPQCSFGIAGVCCRICTMGPCKITAKSPKGVCGADADLIVARNILRTMAGGVGAHGSHGREVILALRFAAEGKLDLPILGENILRESAPKLGIKDYEKMSVKELAMAVSDVLLADMSRSLPDEYQTIKGFAPLERQEKWKEMDILPISAYHEVFEALHRSTEATDGDWKNIMQQFARCGLTFLYSGVVAPAIATDALFGLPKRQTSRTNIGALEEGYVNIAVHGHLPVLVSEIIKQGRSEEFINLAKSKGAKGIKFYGICCTGLSSMYRYGDVVPLSNSVGAELVLGTGALDCWIADVQDVFPGIMDVARCFKTTVITTSDSARLPGAEHYAYDHYHSNIGETENLAKKIMTRAIESYAERRDVPVHIPQYEVEAEVGFTSEYVKERYGGSMKPLADAVKSGKVLGIVNLVGCCNPRVVYERAVVDVATKLLENNILILTNGCASFPLLKTGMCAVKAQELAGEGLRSILGDDLPPIWHVGECVDNTRSTEIFAGVAGELGLEMKDMPYAMSSPEWANEKGLGASYCFRLMGINTYHCVYPPAHGSQNVMNYILDSSKTLGSTMNVEVDPLKLADKIIENMKNKRKALGWDK</sequence>
<gene>
    <name evidence="10" type="primary">cooS1</name>
    <name evidence="10" type="ORF">ERS852473_01858</name>
</gene>
<keyword evidence="8" id="KW-0411">Iron-sulfur</keyword>
<evidence type="ECO:0000256" key="1">
    <source>
        <dbReference type="ARBA" id="ARBA00001966"/>
    </source>
</evidence>
<evidence type="ECO:0000256" key="3">
    <source>
        <dbReference type="ARBA" id="ARBA00022485"/>
    </source>
</evidence>
<name>A0ABP2AV35_SARVE</name>
<keyword evidence="5" id="KW-0479">Metal-binding</keyword>
<dbReference type="EC" id="1.2.7.4" evidence="2"/>
<dbReference type="Gene3D" id="3.40.50.2030">
    <property type="match status" value="2"/>
</dbReference>
<dbReference type="InterPro" id="IPR016101">
    <property type="entry name" value="CO_DH_a-bundle"/>
</dbReference>
<evidence type="ECO:0000313" key="11">
    <source>
        <dbReference type="Proteomes" id="UP000095488"/>
    </source>
</evidence>
<evidence type="ECO:0000256" key="5">
    <source>
        <dbReference type="ARBA" id="ARBA00022723"/>
    </source>
</evidence>
<proteinExistence type="predicted"/>
<dbReference type="NCBIfam" id="TIGR01702">
    <property type="entry name" value="CO_DH_cata"/>
    <property type="match status" value="1"/>
</dbReference>
<keyword evidence="3" id="KW-0004">4Fe-4S</keyword>